<accession>A0A2K9EIE3</accession>
<evidence type="ECO:0000313" key="6">
    <source>
        <dbReference type="EMBL" id="AUG59005.1"/>
    </source>
</evidence>
<feature type="transmembrane region" description="Helical" evidence="5">
    <location>
        <begin position="66"/>
        <end position="86"/>
    </location>
</feature>
<evidence type="ECO:0000256" key="5">
    <source>
        <dbReference type="SAM" id="Phobius"/>
    </source>
</evidence>
<organism evidence="6 7">
    <name type="scientific">Acetivibrio saccincola</name>
    <dbReference type="NCBI Taxonomy" id="1677857"/>
    <lineage>
        <taxon>Bacteria</taxon>
        <taxon>Bacillati</taxon>
        <taxon>Bacillota</taxon>
        <taxon>Clostridia</taxon>
        <taxon>Eubacteriales</taxon>
        <taxon>Oscillospiraceae</taxon>
        <taxon>Acetivibrio</taxon>
    </lineage>
</organism>
<feature type="transmembrane region" description="Helical" evidence="5">
    <location>
        <begin position="155"/>
        <end position="178"/>
    </location>
</feature>
<feature type="transmembrane region" description="Helical" evidence="5">
    <location>
        <begin position="226"/>
        <end position="248"/>
    </location>
</feature>
<feature type="transmembrane region" description="Helical" evidence="5">
    <location>
        <begin position="198"/>
        <end position="220"/>
    </location>
</feature>
<keyword evidence="3 5" id="KW-1133">Transmembrane helix</keyword>
<evidence type="ECO:0000313" key="7">
    <source>
        <dbReference type="Proteomes" id="UP000233534"/>
    </source>
</evidence>
<name>A0A2K9EIE3_9FIRM</name>
<dbReference type="AlphaFoldDB" id="A0A2K9EIE3"/>
<reference evidence="6 7" key="1">
    <citation type="submission" date="2017-12" db="EMBL/GenBank/DDBJ databases">
        <title>Complete genome sequence of Herbivorax saccincola GGR1, a novel Cellulosome-producing hydrolytic bacterium in a thermophilic biogas plant, established by Illumina and Nanopore MinION sequencing.</title>
        <authorList>
            <person name="Pechtl A."/>
            <person name="Ruckert C."/>
            <person name="Koeck D.E."/>
            <person name="Maus I."/>
            <person name="Winkler A."/>
            <person name="Kalinowski J."/>
            <person name="Puhler A."/>
            <person name="Schwarz W.W."/>
            <person name="Zverlov V.V."/>
            <person name="Schluter A."/>
            <person name="Liebl W."/>
        </authorList>
    </citation>
    <scope>NUCLEOTIDE SEQUENCE [LARGE SCALE GENOMIC DNA]</scope>
    <source>
        <strain evidence="7">SR1</strain>
    </source>
</reference>
<dbReference type="Proteomes" id="UP000233534">
    <property type="component" value="Chromosome"/>
</dbReference>
<keyword evidence="7" id="KW-1185">Reference proteome</keyword>
<feature type="transmembrane region" description="Helical" evidence="5">
    <location>
        <begin position="39"/>
        <end position="60"/>
    </location>
</feature>
<feature type="transmembrane region" description="Helical" evidence="5">
    <location>
        <begin position="6"/>
        <end position="32"/>
    </location>
</feature>
<dbReference type="PANTHER" id="PTHR11040">
    <property type="entry name" value="ZINC/IRON TRANSPORTER"/>
    <property type="match status" value="1"/>
</dbReference>
<proteinExistence type="predicted"/>
<keyword evidence="4 5" id="KW-0472">Membrane</keyword>
<evidence type="ECO:0000256" key="4">
    <source>
        <dbReference type="ARBA" id="ARBA00023136"/>
    </source>
</evidence>
<sequence>MTHVNYLLKVTLTGLLTGMIGTGIGGLTVFFVSGINKRLLSFVLEFSAGLMTAVVCFKLLPEAIGFGGIILTLAGVAAGVLSIVCVEEIINKKGRKKTVVGSKAIVSRKAALSEKKVLGRKTAGNTDIKTTGLLRAGILMAIGIAIHNFPEGFAIGAGFEASVSLGIILTAVIVIHDIPEGIAMAVPMKLGGYSSKKAFFLTLLSGAPMGLGTLLGAILGKVSTDFVGICLAFAAGAMLYVVHAELIIESKKLYMGRLPSLGNVTGIICGIIISMLN</sequence>
<feature type="transmembrane region" description="Helical" evidence="5">
    <location>
        <begin position="132"/>
        <end position="149"/>
    </location>
</feature>
<dbReference type="GO" id="GO:0016020">
    <property type="term" value="C:membrane"/>
    <property type="evidence" value="ECO:0007669"/>
    <property type="project" value="UniProtKB-SubCell"/>
</dbReference>
<dbReference type="PANTHER" id="PTHR11040:SF205">
    <property type="entry name" value="ZINC TRANSPORTER ZUPT"/>
    <property type="match status" value="1"/>
</dbReference>
<evidence type="ECO:0000256" key="2">
    <source>
        <dbReference type="ARBA" id="ARBA00022692"/>
    </source>
</evidence>
<evidence type="ECO:0000256" key="1">
    <source>
        <dbReference type="ARBA" id="ARBA00004141"/>
    </source>
</evidence>
<comment type="subcellular location">
    <subcellularLocation>
        <location evidence="1">Membrane</location>
        <topology evidence="1">Multi-pass membrane protein</topology>
    </subcellularLocation>
</comment>
<dbReference type="InterPro" id="IPR003689">
    <property type="entry name" value="ZIP"/>
</dbReference>
<keyword evidence="2 5" id="KW-0812">Transmembrane</keyword>
<gene>
    <name evidence="6" type="primary">zupT2</name>
    <name evidence="6" type="ORF">HVS_15825</name>
</gene>
<evidence type="ECO:0000256" key="3">
    <source>
        <dbReference type="ARBA" id="ARBA00022989"/>
    </source>
</evidence>
<feature type="transmembrane region" description="Helical" evidence="5">
    <location>
        <begin position="260"/>
        <end position="276"/>
    </location>
</feature>
<dbReference type="GO" id="GO:0005385">
    <property type="term" value="F:zinc ion transmembrane transporter activity"/>
    <property type="evidence" value="ECO:0007669"/>
    <property type="project" value="TreeGrafter"/>
</dbReference>
<protein>
    <submittedName>
        <fullName evidence="6">Zinc transporter ZupT</fullName>
    </submittedName>
</protein>
<dbReference type="EMBL" id="CP025197">
    <property type="protein sequence ID" value="AUG59005.1"/>
    <property type="molecule type" value="Genomic_DNA"/>
</dbReference>
<dbReference type="Pfam" id="PF02535">
    <property type="entry name" value="Zip"/>
    <property type="match status" value="1"/>
</dbReference>
<dbReference type="KEGG" id="hsc:HVS_15825"/>